<evidence type="ECO:0000256" key="6">
    <source>
        <dbReference type="SAM" id="Phobius"/>
    </source>
</evidence>
<keyword evidence="2" id="KW-1003">Cell membrane</keyword>
<evidence type="ECO:0000313" key="8">
    <source>
        <dbReference type="Proteomes" id="UP000243887"/>
    </source>
</evidence>
<dbReference type="InterPro" id="IPR050833">
    <property type="entry name" value="Poly_Biosynth_Transport"/>
</dbReference>
<dbReference type="STRING" id="1150112.SAMN04487893_101164"/>
<dbReference type="GO" id="GO:0005886">
    <property type="term" value="C:plasma membrane"/>
    <property type="evidence" value="ECO:0007669"/>
    <property type="project" value="UniProtKB-SubCell"/>
</dbReference>
<accession>A0A1I3L3T4</accession>
<dbReference type="PANTHER" id="PTHR30250">
    <property type="entry name" value="PST FAMILY PREDICTED COLANIC ACID TRANSPORTER"/>
    <property type="match status" value="1"/>
</dbReference>
<feature type="transmembrane region" description="Helical" evidence="6">
    <location>
        <begin position="408"/>
        <end position="426"/>
    </location>
</feature>
<dbReference type="Proteomes" id="UP000243887">
    <property type="component" value="Unassembled WGS sequence"/>
</dbReference>
<dbReference type="EMBL" id="FORU01000001">
    <property type="protein sequence ID" value="SFI79349.1"/>
    <property type="molecule type" value="Genomic_DNA"/>
</dbReference>
<dbReference type="InterPro" id="IPR002797">
    <property type="entry name" value="Polysacc_synth"/>
</dbReference>
<feature type="transmembrane region" description="Helical" evidence="6">
    <location>
        <begin position="380"/>
        <end position="396"/>
    </location>
</feature>
<organism evidence="7 8">
    <name type="scientific">Myroides guanonis</name>
    <dbReference type="NCBI Taxonomy" id="1150112"/>
    <lineage>
        <taxon>Bacteria</taxon>
        <taxon>Pseudomonadati</taxon>
        <taxon>Bacteroidota</taxon>
        <taxon>Flavobacteriia</taxon>
        <taxon>Flavobacteriales</taxon>
        <taxon>Flavobacteriaceae</taxon>
        <taxon>Myroides</taxon>
    </lineage>
</organism>
<feature type="transmembrane region" description="Helical" evidence="6">
    <location>
        <begin position="356"/>
        <end position="374"/>
    </location>
</feature>
<feature type="transmembrane region" description="Helical" evidence="6">
    <location>
        <begin position="323"/>
        <end position="344"/>
    </location>
</feature>
<evidence type="ECO:0000256" key="5">
    <source>
        <dbReference type="ARBA" id="ARBA00023136"/>
    </source>
</evidence>
<feature type="transmembrane region" description="Helical" evidence="6">
    <location>
        <begin position="245"/>
        <end position="266"/>
    </location>
</feature>
<comment type="subcellular location">
    <subcellularLocation>
        <location evidence="1">Cell membrane</location>
        <topology evidence="1">Multi-pass membrane protein</topology>
    </subcellularLocation>
</comment>
<feature type="transmembrane region" description="Helical" evidence="6">
    <location>
        <begin position="111"/>
        <end position="128"/>
    </location>
</feature>
<protein>
    <submittedName>
        <fullName evidence="7">Membrane protein involved in the export of O-antigen and teichoic acid</fullName>
    </submittedName>
</protein>
<gene>
    <name evidence="7" type="ORF">SAMN04487893_101164</name>
</gene>
<feature type="transmembrane region" description="Helical" evidence="6">
    <location>
        <begin position="165"/>
        <end position="187"/>
    </location>
</feature>
<feature type="transmembrane region" description="Helical" evidence="6">
    <location>
        <begin position="432"/>
        <end position="449"/>
    </location>
</feature>
<proteinExistence type="predicted"/>
<dbReference type="OrthoDB" id="3249502at2"/>
<keyword evidence="5 6" id="KW-0472">Membrane</keyword>
<evidence type="ECO:0000256" key="4">
    <source>
        <dbReference type="ARBA" id="ARBA00022989"/>
    </source>
</evidence>
<feature type="transmembrane region" description="Helical" evidence="6">
    <location>
        <begin position="140"/>
        <end position="159"/>
    </location>
</feature>
<feature type="transmembrane region" description="Helical" evidence="6">
    <location>
        <begin position="81"/>
        <end position="105"/>
    </location>
</feature>
<evidence type="ECO:0000313" key="7">
    <source>
        <dbReference type="EMBL" id="SFI79349.1"/>
    </source>
</evidence>
<evidence type="ECO:0000256" key="1">
    <source>
        <dbReference type="ARBA" id="ARBA00004651"/>
    </source>
</evidence>
<keyword evidence="8" id="KW-1185">Reference proteome</keyword>
<feature type="transmembrane region" description="Helical" evidence="6">
    <location>
        <begin position="294"/>
        <end position="317"/>
    </location>
</feature>
<keyword evidence="4 6" id="KW-1133">Transmembrane helix</keyword>
<sequence length="461" mass="53245">MTNSKLLKNTLIYSFGTIGSKAVSFLLVPFLTFYLNKSDLGTYDLLMTLILLLSPIVSFQLSESIYKFIRLEKETIKIREIVSNSIILLFLSILLFEIVFFIINIFVEYEYFYYFSICLVTSILFPFFQKLARALGNNKLFTIIGLLNASIILIVNIILLKFFNFGLISLFLSLIFSNMICILILVFRTNVIGDFNLKSFDKNLINNLLKYSIPLVPNSLSWWLINSSDKFLILAFLSIDDNGIYAISSKYPIILILINSIFILAFQDEKLLEKDNSNLINEGRMFDKYINFQFSLALLFITLSKFMVLFTVASDYIKAYEAMMFLFVGVVFSSLSSYLGVYLMRELSTKEILKSSLIGGVINVLFVLLFIKYLGVLACALGSIVSFFVLFYYRYLYLNRKYFFLVNLKKIIMLTTVIIVIISFIISFDNNIFIIFLITLSAIIFFIVNKHLINIFIKKYV</sequence>
<evidence type="ECO:0000256" key="2">
    <source>
        <dbReference type="ARBA" id="ARBA00022475"/>
    </source>
</evidence>
<feature type="transmembrane region" description="Helical" evidence="6">
    <location>
        <begin position="41"/>
        <end position="61"/>
    </location>
</feature>
<dbReference type="RefSeq" id="WP_090677554.1">
    <property type="nucleotide sequence ID" value="NZ_FORU01000001.1"/>
</dbReference>
<keyword evidence="3 6" id="KW-0812">Transmembrane</keyword>
<dbReference type="PANTHER" id="PTHR30250:SF11">
    <property type="entry name" value="O-ANTIGEN TRANSPORTER-RELATED"/>
    <property type="match status" value="1"/>
</dbReference>
<feature type="transmembrane region" description="Helical" evidence="6">
    <location>
        <begin position="208"/>
        <end position="225"/>
    </location>
</feature>
<reference evidence="8" key="1">
    <citation type="submission" date="2016-10" db="EMBL/GenBank/DDBJ databases">
        <authorList>
            <person name="Varghese N."/>
            <person name="Submissions S."/>
        </authorList>
    </citation>
    <scope>NUCLEOTIDE SEQUENCE [LARGE SCALE GENOMIC DNA]</scope>
    <source>
        <strain evidence="8">DSM 26542</strain>
    </source>
</reference>
<dbReference type="Pfam" id="PF01943">
    <property type="entry name" value="Polysacc_synt"/>
    <property type="match status" value="1"/>
</dbReference>
<evidence type="ECO:0000256" key="3">
    <source>
        <dbReference type="ARBA" id="ARBA00022692"/>
    </source>
</evidence>
<feature type="transmembrane region" description="Helical" evidence="6">
    <location>
        <begin position="12"/>
        <end position="35"/>
    </location>
</feature>
<dbReference type="AlphaFoldDB" id="A0A1I3L3T4"/>
<name>A0A1I3L3T4_9FLAO</name>